<evidence type="ECO:0000313" key="5">
    <source>
        <dbReference type="Proteomes" id="UP000823619"/>
    </source>
</evidence>
<dbReference type="Pfam" id="PF13944">
    <property type="entry name" value="Calycin_like"/>
    <property type="match status" value="2"/>
</dbReference>
<evidence type="ECO:0000256" key="2">
    <source>
        <dbReference type="SAM" id="SignalP"/>
    </source>
</evidence>
<dbReference type="Proteomes" id="UP000823619">
    <property type="component" value="Unassembled WGS sequence"/>
</dbReference>
<dbReference type="AlphaFoldDB" id="A0A9D9EAH5"/>
<evidence type="ECO:0000259" key="3">
    <source>
        <dbReference type="Pfam" id="PF13944"/>
    </source>
</evidence>
<dbReference type="InterPro" id="IPR024311">
    <property type="entry name" value="Lipocalin-like"/>
</dbReference>
<accession>A0A9D9EAH5</accession>
<keyword evidence="2" id="KW-0732">Signal</keyword>
<evidence type="ECO:0000313" key="4">
    <source>
        <dbReference type="EMBL" id="MBO8444169.1"/>
    </source>
</evidence>
<protein>
    <recommendedName>
        <fullName evidence="3">Lipocalin-like domain-containing protein</fullName>
    </recommendedName>
</protein>
<feature type="signal peptide" evidence="2">
    <location>
        <begin position="1"/>
        <end position="18"/>
    </location>
</feature>
<name>A0A9D9EAH5_9BACT</name>
<dbReference type="Gene3D" id="2.40.128.340">
    <property type="match status" value="1"/>
</dbReference>
<dbReference type="EMBL" id="JADIMO010000010">
    <property type="protein sequence ID" value="MBO8444169.1"/>
    <property type="molecule type" value="Genomic_DNA"/>
</dbReference>
<proteinExistence type="predicted"/>
<organism evidence="4 5">
    <name type="scientific">Candidatus Cryptobacteroides merdavium</name>
    <dbReference type="NCBI Taxonomy" id="2840769"/>
    <lineage>
        <taxon>Bacteria</taxon>
        <taxon>Pseudomonadati</taxon>
        <taxon>Bacteroidota</taxon>
        <taxon>Bacteroidia</taxon>
        <taxon>Bacteroidales</taxon>
        <taxon>Candidatus Cryptobacteroides</taxon>
    </lineage>
</organism>
<dbReference type="Gene3D" id="2.40.128.350">
    <property type="match status" value="1"/>
</dbReference>
<feature type="domain" description="Lipocalin-like" evidence="3">
    <location>
        <begin position="37"/>
        <end position="148"/>
    </location>
</feature>
<comment type="caution">
    <text evidence="4">The sequence shown here is derived from an EMBL/GenBank/DDBJ whole genome shotgun (WGS) entry which is preliminary data.</text>
</comment>
<reference evidence="4" key="1">
    <citation type="submission" date="2020-10" db="EMBL/GenBank/DDBJ databases">
        <authorList>
            <person name="Gilroy R."/>
        </authorList>
    </citation>
    <scope>NUCLEOTIDE SEQUENCE</scope>
    <source>
        <strain evidence="4">D5-748</strain>
    </source>
</reference>
<feature type="chain" id="PRO_5038845839" description="Lipocalin-like domain-containing protein" evidence="2">
    <location>
        <begin position="19"/>
        <end position="292"/>
    </location>
</feature>
<dbReference type="PROSITE" id="PS51257">
    <property type="entry name" value="PROKAR_LIPOPROTEIN"/>
    <property type="match status" value="1"/>
</dbReference>
<reference evidence="4" key="2">
    <citation type="journal article" date="2021" name="PeerJ">
        <title>Extensive microbial diversity within the chicken gut microbiome revealed by metagenomics and culture.</title>
        <authorList>
            <person name="Gilroy R."/>
            <person name="Ravi A."/>
            <person name="Getino M."/>
            <person name="Pursley I."/>
            <person name="Horton D.L."/>
            <person name="Alikhan N.F."/>
            <person name="Baker D."/>
            <person name="Gharbi K."/>
            <person name="Hall N."/>
            <person name="Watson M."/>
            <person name="Adriaenssens E.M."/>
            <person name="Foster-Nyarko E."/>
            <person name="Jarju S."/>
            <person name="Secka A."/>
            <person name="Antonio M."/>
            <person name="Oren A."/>
            <person name="Chaudhuri R.R."/>
            <person name="La Ragione R."/>
            <person name="Hildebrand F."/>
            <person name="Pallen M.J."/>
        </authorList>
    </citation>
    <scope>NUCLEOTIDE SEQUENCE</scope>
    <source>
        <strain evidence="4">D5-748</strain>
    </source>
</reference>
<feature type="region of interest" description="Disordered" evidence="1">
    <location>
        <begin position="272"/>
        <end position="292"/>
    </location>
</feature>
<gene>
    <name evidence="4" type="ORF">IAC23_00520</name>
</gene>
<feature type="domain" description="Lipocalin-like" evidence="3">
    <location>
        <begin position="160"/>
        <end position="274"/>
    </location>
</feature>
<evidence type="ECO:0000256" key="1">
    <source>
        <dbReference type="SAM" id="MobiDB-lite"/>
    </source>
</evidence>
<sequence>MKKIIKAISLIAFSAALAACSDNGAGTRETEVNVNDIAGTYAGYTLASCSYFQDMLAEDQTITVTAGTDGTVSLGYVSDTWGEFSFSGCTVTRTGSEYSVSGTGTTEMGMGGSTSSYDASVSATIAADKTSAGFIFTVPSVMGGLTIEFTQGEVPSALAVAGTYSGSFALSVGGSSQGTETLNCTITYKTDSTVDIALDEFTAMGTMKFSLSAEDVAVAEAADGYSLSGEIDTVSGETKVTGSVSGTVGSDGTAEITFVFTPGAMPMSITGVFTSPAPDGGNGDSAEEGGNE</sequence>